<dbReference type="GO" id="GO:0046872">
    <property type="term" value="F:metal ion binding"/>
    <property type="evidence" value="ECO:0007669"/>
    <property type="project" value="UniProtKB-KW"/>
</dbReference>
<accession>F0VZI9</accession>
<reference evidence="9" key="1">
    <citation type="journal article" date="2011" name="PLoS Biol.">
        <title>Gene gain and loss during evolution of obligate parasitism in the white rust pathogen of Arabidopsis thaliana.</title>
        <authorList>
            <person name="Kemen E."/>
            <person name="Gardiner A."/>
            <person name="Schultz-Larsen T."/>
            <person name="Kemen A.C."/>
            <person name="Balmuth A.L."/>
            <person name="Robert-Seilaniantz A."/>
            <person name="Bailey K."/>
            <person name="Holub E."/>
            <person name="Studholme D.J."/>
            <person name="Maclean D."/>
            <person name="Jones J.D."/>
        </authorList>
    </citation>
    <scope>NUCLEOTIDE SEQUENCE</scope>
</reference>
<keyword evidence="4" id="KW-0378">Hydrolase</keyword>
<name>F0VZI9_9STRA</name>
<dbReference type="InterPro" id="IPR033740">
    <property type="entry name" value="Pept_M24B"/>
</dbReference>
<reference evidence="9" key="2">
    <citation type="submission" date="2011-02" db="EMBL/GenBank/DDBJ databases">
        <authorList>
            <person name="MacLean D."/>
        </authorList>
    </citation>
    <scope>NUCLEOTIDE SEQUENCE</scope>
</reference>
<evidence type="ECO:0000313" key="9">
    <source>
        <dbReference type="EMBL" id="CCA14219.1"/>
    </source>
</evidence>
<dbReference type="GO" id="GO:0005737">
    <property type="term" value="C:cytoplasm"/>
    <property type="evidence" value="ECO:0007669"/>
    <property type="project" value="UniProtKB-ARBA"/>
</dbReference>
<feature type="domain" description="Creatinase N-terminal" evidence="7">
    <location>
        <begin position="44"/>
        <end position="158"/>
    </location>
</feature>
<dbReference type="InterPro" id="IPR000587">
    <property type="entry name" value="Creatinase_N"/>
</dbReference>
<protein>
    <submittedName>
        <fullName evidence="9">XaaPro aminopeptidase putative</fullName>
    </submittedName>
</protein>
<keyword evidence="3" id="KW-0479">Metal-binding</keyword>
<evidence type="ECO:0000259" key="7">
    <source>
        <dbReference type="Pfam" id="PF01321"/>
    </source>
</evidence>
<keyword evidence="9" id="KW-0645">Protease</keyword>
<dbReference type="Pfam" id="PF16188">
    <property type="entry name" value="Peptidase_M24_C"/>
    <property type="match status" value="1"/>
</dbReference>
<gene>
    <name evidence="9" type="primary">AlNc14C2G327</name>
    <name evidence="9" type="ORF">ALNC14_003620</name>
</gene>
<dbReference type="PANTHER" id="PTHR43763:SF6">
    <property type="entry name" value="XAA-PRO AMINOPEPTIDASE 1"/>
    <property type="match status" value="1"/>
</dbReference>
<dbReference type="HOGENOM" id="CLU_011781_2_1_1"/>
<evidence type="ECO:0000256" key="1">
    <source>
        <dbReference type="ARBA" id="ARBA00001936"/>
    </source>
</evidence>
<dbReference type="Pfam" id="PF01321">
    <property type="entry name" value="Creatinase_N"/>
    <property type="match status" value="1"/>
</dbReference>
<feature type="domain" description="Peptidase M24 C-terminal" evidence="8">
    <location>
        <begin position="566"/>
        <end position="627"/>
    </location>
</feature>
<dbReference type="AlphaFoldDB" id="F0VZI9"/>
<evidence type="ECO:0000256" key="3">
    <source>
        <dbReference type="ARBA" id="ARBA00022723"/>
    </source>
</evidence>
<keyword evidence="5" id="KW-0464">Manganese</keyword>
<dbReference type="FunFam" id="3.40.350.10:FF:000003">
    <property type="entry name" value="Xaa-pro aminopeptidase P"/>
    <property type="match status" value="1"/>
</dbReference>
<evidence type="ECO:0000256" key="2">
    <source>
        <dbReference type="ARBA" id="ARBA00008766"/>
    </source>
</evidence>
<dbReference type="SUPFAM" id="SSF55920">
    <property type="entry name" value="Creatinase/aminopeptidase"/>
    <property type="match status" value="1"/>
</dbReference>
<dbReference type="MEROPS" id="M24.009"/>
<dbReference type="FunFam" id="3.90.230.10:FF:000007">
    <property type="entry name" value="Xaa-Pro aminopeptidase P"/>
    <property type="match status" value="1"/>
</dbReference>
<dbReference type="CDD" id="cd01085">
    <property type="entry name" value="APP"/>
    <property type="match status" value="1"/>
</dbReference>
<evidence type="ECO:0000259" key="6">
    <source>
        <dbReference type="Pfam" id="PF00557"/>
    </source>
</evidence>
<dbReference type="GO" id="GO:0070006">
    <property type="term" value="F:metalloaminopeptidase activity"/>
    <property type="evidence" value="ECO:0007669"/>
    <property type="project" value="InterPro"/>
</dbReference>
<dbReference type="Pfam" id="PF00557">
    <property type="entry name" value="Peptidase_M24"/>
    <property type="match status" value="1"/>
</dbReference>
<keyword evidence="9" id="KW-0031">Aminopeptidase</keyword>
<dbReference type="EMBL" id="FR824047">
    <property type="protein sequence ID" value="CCA14219.1"/>
    <property type="molecule type" value="Genomic_DNA"/>
</dbReference>
<comment type="similarity">
    <text evidence="2">Belongs to the peptidase M24B family.</text>
</comment>
<organism evidence="9">
    <name type="scientific">Albugo laibachii Nc14</name>
    <dbReference type="NCBI Taxonomy" id="890382"/>
    <lineage>
        <taxon>Eukaryota</taxon>
        <taxon>Sar</taxon>
        <taxon>Stramenopiles</taxon>
        <taxon>Oomycota</taxon>
        <taxon>Peronosporomycetes</taxon>
        <taxon>Albuginales</taxon>
        <taxon>Albuginaceae</taxon>
        <taxon>Albugo</taxon>
    </lineage>
</organism>
<dbReference type="InterPro" id="IPR032416">
    <property type="entry name" value="Peptidase_M24_C"/>
</dbReference>
<dbReference type="InterPro" id="IPR050422">
    <property type="entry name" value="X-Pro_aminopeptidase_P"/>
</dbReference>
<evidence type="ECO:0000259" key="8">
    <source>
        <dbReference type="Pfam" id="PF16188"/>
    </source>
</evidence>
<proteinExistence type="inferred from homology"/>
<dbReference type="Pfam" id="PF16189">
    <property type="entry name" value="Creatinase_N_2"/>
    <property type="match status" value="1"/>
</dbReference>
<dbReference type="InterPro" id="IPR000994">
    <property type="entry name" value="Pept_M24"/>
</dbReference>
<dbReference type="InterPro" id="IPR029149">
    <property type="entry name" value="Creatin/AminoP/Spt16_N"/>
</dbReference>
<evidence type="ECO:0000256" key="4">
    <source>
        <dbReference type="ARBA" id="ARBA00022801"/>
    </source>
</evidence>
<feature type="domain" description="Peptidase M24" evidence="6">
    <location>
        <begin position="338"/>
        <end position="555"/>
    </location>
</feature>
<dbReference type="SUPFAM" id="SSF53092">
    <property type="entry name" value="Creatinase/prolidase N-terminal domain"/>
    <property type="match status" value="1"/>
</dbReference>
<dbReference type="PANTHER" id="PTHR43763">
    <property type="entry name" value="XAA-PRO AMINOPEPTIDASE 1"/>
    <property type="match status" value="1"/>
</dbReference>
<comment type="cofactor">
    <cofactor evidence="1">
        <name>Mn(2+)</name>
        <dbReference type="ChEBI" id="CHEBI:29035"/>
    </cofactor>
</comment>
<dbReference type="InterPro" id="IPR036005">
    <property type="entry name" value="Creatinase/aminopeptidase-like"/>
</dbReference>
<dbReference type="Gene3D" id="3.90.230.10">
    <property type="entry name" value="Creatinase/methionine aminopeptidase superfamily"/>
    <property type="match status" value="1"/>
</dbReference>
<dbReference type="Gene3D" id="3.40.350.10">
    <property type="entry name" value="Creatinase/prolidase N-terminal domain"/>
    <property type="match status" value="2"/>
</dbReference>
<evidence type="ECO:0000256" key="5">
    <source>
        <dbReference type="ARBA" id="ARBA00023211"/>
    </source>
</evidence>
<sequence>MQNSPLSDLRTLFKSTPFALLALRGRLDRVATVAKPDTAVKTARIQALLVDSADAHQSEYIANDSKRRAYLTNFTGSTGTALVTLDKALLWTDGRYFLQAEQELCDSWTLMRSQEPNVPSLPEWIRKNLTSSQGCLAIDPSLTSVAAARKLLSDLEDSDIEVAALANSINLVDLVWRNKPARRPSKVMLLDQRYTGRSVAEKLAELRQELEKNEAHAMILTALDDIAWLFNIRGNDIEFNPLVISYALVDQSSATIYADMENHNQVEQQLNGLVKLRPYDSMMEGLQSYVSLHTGKHILVDPIQCNVAVFLSISPEMRRERRSPVMSSKAIKNSTEIEGMKFAHLHDGAALVKFFAWLEREMQNKSQLDEVQVADRQEAFRKENSDFVSLSFDTISAMSANAAIIHYKPKRDSCSKLTCDGVYLNDSGAQYLTGTTDVTRTLHFGIPTEYEKKCFTLVLKAHIAFASAIFPNKTDGVKLDALARAPLWRYGLDYRHGTAHGVGAFLNVHEKGVLASIHANSSNLPIQEGMIISNEPGYYEDGAFGIRIENIVLVNKASNLAGKDAFCELETITMVPFSRILIDASLLTECEIQWVNAYHAIVREKLAPLLGAHQDALTYLNRETSPL</sequence>